<dbReference type="InterPro" id="IPR012312">
    <property type="entry name" value="Hemerythrin-like"/>
</dbReference>
<dbReference type="EMBL" id="MLJW01000871">
    <property type="protein sequence ID" value="OIQ81869.1"/>
    <property type="molecule type" value="Genomic_DNA"/>
</dbReference>
<dbReference type="GO" id="GO:0046872">
    <property type="term" value="F:metal ion binding"/>
    <property type="evidence" value="ECO:0007669"/>
    <property type="project" value="UniProtKB-KW"/>
</dbReference>
<dbReference type="PANTHER" id="PTHR36438:SF1">
    <property type="entry name" value="IRON-SULFUR CLUSTER REPAIR PROTEIN YTFE"/>
    <property type="match status" value="1"/>
</dbReference>
<dbReference type="Gene3D" id="1.20.120.520">
    <property type="entry name" value="nmb1532 protein domain like"/>
    <property type="match status" value="1"/>
</dbReference>
<evidence type="ECO:0000256" key="3">
    <source>
        <dbReference type="ARBA" id="ARBA00022723"/>
    </source>
</evidence>
<reference evidence="6" key="1">
    <citation type="submission" date="2016-10" db="EMBL/GenBank/DDBJ databases">
        <title>Sequence of Gallionella enrichment culture.</title>
        <authorList>
            <person name="Poehlein A."/>
            <person name="Muehling M."/>
            <person name="Daniel R."/>
        </authorList>
    </citation>
    <scope>NUCLEOTIDE SEQUENCE</scope>
</reference>
<keyword evidence="3" id="KW-0479">Metal-binding</keyword>
<keyword evidence="2" id="KW-0963">Cytoplasm</keyword>
<keyword evidence="4" id="KW-0408">Iron</keyword>
<dbReference type="GO" id="GO:0005737">
    <property type="term" value="C:cytoplasm"/>
    <property type="evidence" value="ECO:0007669"/>
    <property type="project" value="UniProtKB-SubCell"/>
</dbReference>
<gene>
    <name evidence="6" type="primary">ytfE_4</name>
    <name evidence="6" type="ORF">GALL_363620</name>
</gene>
<dbReference type="Pfam" id="PF01814">
    <property type="entry name" value="Hemerythrin"/>
    <property type="match status" value="1"/>
</dbReference>
<evidence type="ECO:0000256" key="2">
    <source>
        <dbReference type="ARBA" id="ARBA00022490"/>
    </source>
</evidence>
<proteinExistence type="predicted"/>
<organism evidence="6">
    <name type="scientific">mine drainage metagenome</name>
    <dbReference type="NCBI Taxonomy" id="410659"/>
    <lineage>
        <taxon>unclassified sequences</taxon>
        <taxon>metagenomes</taxon>
        <taxon>ecological metagenomes</taxon>
    </lineage>
</organism>
<accession>A0A1J5R131</accession>
<comment type="subcellular location">
    <subcellularLocation>
        <location evidence="1">Cytoplasm</location>
    </subcellularLocation>
</comment>
<evidence type="ECO:0000313" key="6">
    <source>
        <dbReference type="EMBL" id="OIQ81869.1"/>
    </source>
</evidence>
<evidence type="ECO:0000256" key="4">
    <source>
        <dbReference type="ARBA" id="ARBA00023004"/>
    </source>
</evidence>
<dbReference type="PANTHER" id="PTHR36438">
    <property type="entry name" value="IRON-SULFUR CLUSTER REPAIR PROTEIN YTFE"/>
    <property type="match status" value="1"/>
</dbReference>
<dbReference type="InterPro" id="IPR019903">
    <property type="entry name" value="RIC_family"/>
</dbReference>
<sequence>MNTTQYEDVSEQCSLAELIENIEQIHHRFTRDQLQRIKLLIHGLEPSKQIEASELIAYFDALNADLVPHLLKEEHILFPYIVAMETDSRSPPVSCFGRITNPIRMMQIEHASVKSLQEKFRKMTSDYAATHSQHDGHLTEIYAALTELDHDLMQHMHWEDDVLFPRAMEMEMQDNPSNINHSQS</sequence>
<protein>
    <submittedName>
        <fullName evidence="6">Iron-sulfur cluster repair protein YtfE</fullName>
    </submittedName>
</protein>
<feature type="domain" description="Hemerythrin-like" evidence="5">
    <location>
        <begin position="26"/>
        <end position="167"/>
    </location>
</feature>
<evidence type="ECO:0000259" key="5">
    <source>
        <dbReference type="Pfam" id="PF01814"/>
    </source>
</evidence>
<evidence type="ECO:0000256" key="1">
    <source>
        <dbReference type="ARBA" id="ARBA00004496"/>
    </source>
</evidence>
<dbReference type="AlphaFoldDB" id="A0A1J5R131"/>
<name>A0A1J5R131_9ZZZZ</name>
<comment type="caution">
    <text evidence="6">The sequence shown here is derived from an EMBL/GenBank/DDBJ whole genome shotgun (WGS) entry which is preliminary data.</text>
</comment>